<protein>
    <submittedName>
        <fullName evidence="2">Glycerophosphoryl diester phosphodiesterase</fullName>
    </submittedName>
</protein>
<dbReference type="PANTHER" id="PTHR46211">
    <property type="entry name" value="GLYCEROPHOSPHORYL DIESTER PHOSPHODIESTERASE"/>
    <property type="match status" value="1"/>
</dbReference>
<gene>
    <name evidence="2" type="ORF">QFZ34_004383</name>
</gene>
<sequence>MPSIDWLKKTPIAHRGLHDLNNKRWENTLSAFDAAASAGFAIECDVHLSADGKAVVFHDGTLDRVTGQKGNIDELTAQQACEIRVGGTKDHIPTLAEALKLIDGRVPIIIELKGIAGRDDGLVKAVASDLAAYQGQAAIMSFDHHLIRLFGKDAPGIPAGLTAEGLRDEDMEAHFSMLAYEIDFISYNVHHLENRFLEFVNSHLNLPVISWTVRSAADKVKSDALVDQITFEGFDPRLP</sequence>
<accession>A0ABU0SFE2</accession>
<dbReference type="Pfam" id="PF03009">
    <property type="entry name" value="GDPD"/>
    <property type="match status" value="1"/>
</dbReference>
<dbReference type="SUPFAM" id="SSF51695">
    <property type="entry name" value="PLC-like phosphodiesterases"/>
    <property type="match status" value="1"/>
</dbReference>
<name>A0ABU0SFE2_9HYPH</name>
<evidence type="ECO:0000259" key="1">
    <source>
        <dbReference type="PROSITE" id="PS51704"/>
    </source>
</evidence>
<dbReference type="InterPro" id="IPR030395">
    <property type="entry name" value="GP_PDE_dom"/>
</dbReference>
<dbReference type="EMBL" id="JAUSZT010000003">
    <property type="protein sequence ID" value="MDQ0999201.1"/>
    <property type="molecule type" value="Genomic_DNA"/>
</dbReference>
<evidence type="ECO:0000313" key="2">
    <source>
        <dbReference type="EMBL" id="MDQ0999201.1"/>
    </source>
</evidence>
<dbReference type="InterPro" id="IPR017946">
    <property type="entry name" value="PLC-like_Pdiesterase_TIM-brl"/>
</dbReference>
<proteinExistence type="predicted"/>
<comment type="caution">
    <text evidence="2">The sequence shown here is derived from an EMBL/GenBank/DDBJ whole genome shotgun (WGS) entry which is preliminary data.</text>
</comment>
<dbReference type="Gene3D" id="3.20.20.190">
    <property type="entry name" value="Phosphatidylinositol (PI) phosphodiesterase"/>
    <property type="match status" value="1"/>
</dbReference>
<dbReference type="Proteomes" id="UP001237780">
    <property type="component" value="Unassembled WGS sequence"/>
</dbReference>
<organism evidence="2 3">
    <name type="scientific">Phyllobacterium ifriqiyense</name>
    <dbReference type="NCBI Taxonomy" id="314238"/>
    <lineage>
        <taxon>Bacteria</taxon>
        <taxon>Pseudomonadati</taxon>
        <taxon>Pseudomonadota</taxon>
        <taxon>Alphaproteobacteria</taxon>
        <taxon>Hyphomicrobiales</taxon>
        <taxon>Phyllobacteriaceae</taxon>
        <taxon>Phyllobacterium</taxon>
    </lineage>
</organism>
<reference evidence="2 3" key="1">
    <citation type="submission" date="2023-07" db="EMBL/GenBank/DDBJ databases">
        <title>Comparative genomics of wheat-associated soil bacteria to identify genetic determinants of phenazine resistance.</title>
        <authorList>
            <person name="Mouncey N."/>
        </authorList>
    </citation>
    <scope>NUCLEOTIDE SEQUENCE [LARGE SCALE GENOMIC DNA]</scope>
    <source>
        <strain evidence="2 3">W4I11</strain>
    </source>
</reference>
<dbReference type="PANTHER" id="PTHR46211:SF1">
    <property type="entry name" value="GLYCEROPHOSPHODIESTER PHOSPHODIESTERASE, CYTOPLASMIC"/>
    <property type="match status" value="1"/>
</dbReference>
<dbReference type="RefSeq" id="WP_307285198.1">
    <property type="nucleotide sequence ID" value="NZ_JAUSZT010000003.1"/>
</dbReference>
<feature type="domain" description="GP-PDE" evidence="1">
    <location>
        <begin position="9"/>
        <end position="239"/>
    </location>
</feature>
<dbReference type="PROSITE" id="PS51704">
    <property type="entry name" value="GP_PDE"/>
    <property type="match status" value="1"/>
</dbReference>
<evidence type="ECO:0000313" key="3">
    <source>
        <dbReference type="Proteomes" id="UP001237780"/>
    </source>
</evidence>
<dbReference type="CDD" id="cd08585">
    <property type="entry name" value="GDPD_like_3"/>
    <property type="match status" value="1"/>
</dbReference>
<keyword evidence="3" id="KW-1185">Reference proteome</keyword>